<keyword evidence="1" id="KW-0472">Membrane</keyword>
<name>A0A1A6AW98_9CLOT</name>
<feature type="transmembrane region" description="Helical" evidence="1">
    <location>
        <begin position="6"/>
        <end position="24"/>
    </location>
</feature>
<keyword evidence="3" id="KW-1185">Reference proteome</keyword>
<keyword evidence="1" id="KW-0812">Transmembrane</keyword>
<dbReference type="RefSeq" id="WP_065077816.1">
    <property type="nucleotide sequence ID" value="NZ_LROS01000013.1"/>
</dbReference>
<keyword evidence="1" id="KW-1133">Transmembrane helix</keyword>
<evidence type="ECO:0000313" key="2">
    <source>
        <dbReference type="EMBL" id="OBR94322.1"/>
    </source>
</evidence>
<comment type="caution">
    <text evidence="2">The sequence shown here is derived from an EMBL/GenBank/DDBJ whole genome shotgun (WGS) entry which is preliminary data.</text>
</comment>
<gene>
    <name evidence="2" type="ORF">CLRAG_14890</name>
</gene>
<proteinExistence type="predicted"/>
<accession>A0A1A6AW98</accession>
<dbReference type="PATRIC" id="fig|1353534.3.peg.1510"/>
<dbReference type="EMBL" id="LROS01000013">
    <property type="protein sequence ID" value="OBR94322.1"/>
    <property type="molecule type" value="Genomic_DNA"/>
</dbReference>
<organism evidence="2 3">
    <name type="scientific">Clostridium ragsdalei P11</name>
    <dbReference type="NCBI Taxonomy" id="1353534"/>
    <lineage>
        <taxon>Bacteria</taxon>
        <taxon>Bacillati</taxon>
        <taxon>Bacillota</taxon>
        <taxon>Clostridia</taxon>
        <taxon>Eubacteriales</taxon>
        <taxon>Clostridiaceae</taxon>
        <taxon>Clostridium</taxon>
    </lineage>
</organism>
<feature type="transmembrane region" description="Helical" evidence="1">
    <location>
        <begin position="45"/>
        <end position="70"/>
    </location>
</feature>
<sequence>MLFFLYLSGILAMLLGVTLFQKQSKKIKNRNYSDELILRYFAKKMIGTIMIMCLVVIIVSLLLPLLIWTLSPKEVGVVDKIIETDTLSPISSYNKNQYIKEVTDKGVKSYIVNVGESSKEDLQSFDSKSTEIITTNKESAKCEKVAEYTIKKLKGNWIIPKSVNDIYANIYIQYDEGKLISNKIKLFVPDK</sequence>
<evidence type="ECO:0000313" key="3">
    <source>
        <dbReference type="Proteomes" id="UP000093954"/>
    </source>
</evidence>
<dbReference type="Proteomes" id="UP000093954">
    <property type="component" value="Unassembled WGS sequence"/>
</dbReference>
<dbReference type="AlphaFoldDB" id="A0A1A6AW98"/>
<protein>
    <submittedName>
        <fullName evidence="2">Uncharacterized protein</fullName>
    </submittedName>
</protein>
<evidence type="ECO:0000256" key="1">
    <source>
        <dbReference type="SAM" id="Phobius"/>
    </source>
</evidence>
<reference evidence="2 3" key="1">
    <citation type="journal article" date="2012" name="Front. Microbiol.">
        <title>Draft Genome Sequence of the Virulent Strain 01-B526 of the Fish Pathogen Aeromonas salmonicida.</title>
        <authorList>
            <person name="Charette S.J."/>
            <person name="Brochu F."/>
            <person name="Boyle B."/>
            <person name="Filion G."/>
            <person name="Tanaka K.H."/>
            <person name="Derome N."/>
        </authorList>
    </citation>
    <scope>NUCLEOTIDE SEQUENCE [LARGE SCALE GENOMIC DNA]</scope>
    <source>
        <strain evidence="2 3">P11</strain>
    </source>
</reference>